<comment type="caution">
    <text evidence="1">The sequence shown here is derived from an EMBL/GenBank/DDBJ whole genome shotgun (WGS) entry which is preliminary data.</text>
</comment>
<evidence type="ECO:0008006" key="2">
    <source>
        <dbReference type="Google" id="ProtNLM"/>
    </source>
</evidence>
<sequence length="68" mass="7486">MVRALRTLVARIRLLITSCPADIVDMIKIVGLCNDNLKAAQRVYAARFPDAQDYEIIASPCSTGSFKT</sequence>
<reference evidence="1" key="2">
    <citation type="submission" date="2018-07" db="EMBL/GenBank/DDBJ databases">
        <authorList>
            <person name="Mckenzie S.K."/>
            <person name="Kronauer D.J.C."/>
        </authorList>
    </citation>
    <scope>NUCLEOTIDE SEQUENCE</scope>
    <source>
        <strain evidence="1">Clonal line C1</strain>
    </source>
</reference>
<name>A0A3L8D8Q7_OOCBI</name>
<organism evidence="1">
    <name type="scientific">Ooceraea biroi</name>
    <name type="common">Clonal raider ant</name>
    <name type="synonym">Cerapachys biroi</name>
    <dbReference type="NCBI Taxonomy" id="2015173"/>
    <lineage>
        <taxon>Eukaryota</taxon>
        <taxon>Metazoa</taxon>
        <taxon>Ecdysozoa</taxon>
        <taxon>Arthropoda</taxon>
        <taxon>Hexapoda</taxon>
        <taxon>Insecta</taxon>
        <taxon>Pterygota</taxon>
        <taxon>Neoptera</taxon>
        <taxon>Endopterygota</taxon>
        <taxon>Hymenoptera</taxon>
        <taxon>Apocrita</taxon>
        <taxon>Aculeata</taxon>
        <taxon>Formicoidea</taxon>
        <taxon>Formicidae</taxon>
        <taxon>Dorylinae</taxon>
        <taxon>Ooceraea</taxon>
    </lineage>
</organism>
<evidence type="ECO:0000313" key="1">
    <source>
        <dbReference type="EMBL" id="RLU16502.1"/>
    </source>
</evidence>
<dbReference type="Proteomes" id="UP000279307">
    <property type="component" value="Chromosome 11"/>
</dbReference>
<proteinExistence type="predicted"/>
<dbReference type="AlphaFoldDB" id="A0A3L8D8Q7"/>
<protein>
    <recommendedName>
        <fullName evidence="2">DUF4817 domain-containing protein</fullName>
    </recommendedName>
</protein>
<reference evidence="1" key="1">
    <citation type="journal article" date="2018" name="Genome Res.">
        <title>The genomic architecture and molecular evolution of ant odorant receptors.</title>
        <authorList>
            <person name="McKenzie S.K."/>
            <person name="Kronauer D.J.C."/>
        </authorList>
    </citation>
    <scope>NUCLEOTIDE SEQUENCE [LARGE SCALE GENOMIC DNA]</scope>
    <source>
        <strain evidence="1">Clonal line C1</strain>
    </source>
</reference>
<gene>
    <name evidence="1" type="ORF">DMN91_010570</name>
</gene>
<accession>A0A3L8D8Q7</accession>
<dbReference type="EMBL" id="QOIP01000011">
    <property type="protein sequence ID" value="RLU16502.1"/>
    <property type="molecule type" value="Genomic_DNA"/>
</dbReference>